<dbReference type="GO" id="GO:0016020">
    <property type="term" value="C:membrane"/>
    <property type="evidence" value="ECO:0007669"/>
    <property type="project" value="UniProtKB-SubCell"/>
</dbReference>
<evidence type="ECO:0000259" key="6">
    <source>
        <dbReference type="Pfam" id="PF00005"/>
    </source>
</evidence>
<dbReference type="GO" id="GO:0005319">
    <property type="term" value="F:lipid transporter activity"/>
    <property type="evidence" value="ECO:0007669"/>
    <property type="project" value="TreeGrafter"/>
</dbReference>
<dbReference type="InterPro" id="IPR003439">
    <property type="entry name" value="ABC_transporter-like_ATP-bd"/>
</dbReference>
<accession>G3ID85</accession>
<dbReference type="EMBL" id="JH002023">
    <property type="protein sequence ID" value="EGW06383.1"/>
    <property type="molecule type" value="Genomic_DNA"/>
</dbReference>
<evidence type="ECO:0000259" key="7">
    <source>
        <dbReference type="Pfam" id="PF12698"/>
    </source>
</evidence>
<gene>
    <name evidence="8" type="ORF">I79_021658</name>
</gene>
<evidence type="ECO:0000313" key="8">
    <source>
        <dbReference type="EMBL" id="EGW06383.1"/>
    </source>
</evidence>
<evidence type="ECO:0000256" key="5">
    <source>
        <dbReference type="SAM" id="Phobius"/>
    </source>
</evidence>
<sequence>MATTPISSSYITGRFPATRGEVYINGYNISDNMIEIRKDLGFCPQHDLLFDDLTLSEHLFFYCRVVILDEPSSGMDPMSRRATWDILQYYKHNRTILLTTHYMDEADILGDRIAIMGVFRFCQMDAFVVSYNFLDTMLIFMLYGWCVVPLVYLGSFLFHNSTAAYIKLTLFNYFSTIFSIIIYTIVQLHGSDLPKCISSFIKTGLMILPSYNFAMSISKYFDDYEVKKLCAKKFRSLHMNCSEPYTQNNVYGFGEHGIGTFLITLAAMGLVFLLLLLSLEMVSWNLKNFVFRNIIFYFYNKIRDSRQIYFKCPVVKAVRNISLVVKKSECFGLLGLNGAGKTTTFKMLTGEETITSGVALIDGSSVIKNLRKIRSRIGYCPQSESVLNHMTGRELLSMYSRLWGVPEQNINGYVETFLHSVQLESVADWLIHTYR</sequence>
<feature type="transmembrane region" description="Helical" evidence="5">
    <location>
        <begin position="258"/>
        <end position="279"/>
    </location>
</feature>
<comment type="subcellular location">
    <subcellularLocation>
        <location evidence="1">Membrane</location>
        <topology evidence="1">Multi-pass membrane protein</topology>
    </subcellularLocation>
</comment>
<organism evidence="8 9">
    <name type="scientific">Cricetulus griseus</name>
    <name type="common">Chinese hamster</name>
    <name type="synonym">Cricetulus barabensis griseus</name>
    <dbReference type="NCBI Taxonomy" id="10029"/>
    <lineage>
        <taxon>Eukaryota</taxon>
        <taxon>Metazoa</taxon>
        <taxon>Chordata</taxon>
        <taxon>Craniata</taxon>
        <taxon>Vertebrata</taxon>
        <taxon>Euteleostomi</taxon>
        <taxon>Mammalia</taxon>
        <taxon>Eutheria</taxon>
        <taxon>Euarchontoglires</taxon>
        <taxon>Glires</taxon>
        <taxon>Rodentia</taxon>
        <taxon>Myomorpha</taxon>
        <taxon>Muroidea</taxon>
        <taxon>Cricetidae</taxon>
        <taxon>Cricetinae</taxon>
        <taxon>Cricetulus</taxon>
    </lineage>
</organism>
<dbReference type="GO" id="GO:0016887">
    <property type="term" value="F:ATP hydrolysis activity"/>
    <property type="evidence" value="ECO:0007669"/>
    <property type="project" value="InterPro"/>
</dbReference>
<feature type="transmembrane region" description="Helical" evidence="5">
    <location>
        <begin position="140"/>
        <end position="158"/>
    </location>
</feature>
<evidence type="ECO:0000313" key="9">
    <source>
        <dbReference type="Proteomes" id="UP000001075"/>
    </source>
</evidence>
<dbReference type="GO" id="GO:0005524">
    <property type="term" value="F:ATP binding"/>
    <property type="evidence" value="ECO:0007669"/>
    <property type="project" value="UniProtKB-KW"/>
</dbReference>
<dbReference type="InterPro" id="IPR013525">
    <property type="entry name" value="ABC2_TM"/>
</dbReference>
<keyword evidence="8" id="KW-0547">Nucleotide-binding</keyword>
<evidence type="ECO:0000256" key="2">
    <source>
        <dbReference type="ARBA" id="ARBA00022692"/>
    </source>
</evidence>
<dbReference type="Gene3D" id="3.40.50.300">
    <property type="entry name" value="P-loop containing nucleotide triphosphate hydrolases"/>
    <property type="match status" value="3"/>
</dbReference>
<keyword evidence="2 5" id="KW-0812">Transmembrane</keyword>
<feature type="domain" description="ABC-2 type transporter transmembrane" evidence="7">
    <location>
        <begin position="130"/>
        <end position="277"/>
    </location>
</feature>
<dbReference type="SUPFAM" id="SSF52540">
    <property type="entry name" value="P-loop containing nucleoside triphosphate hydrolases"/>
    <property type="match status" value="2"/>
</dbReference>
<dbReference type="InterPro" id="IPR027417">
    <property type="entry name" value="P-loop_NTPase"/>
</dbReference>
<keyword evidence="3 5" id="KW-1133">Transmembrane helix</keyword>
<dbReference type="Pfam" id="PF12698">
    <property type="entry name" value="ABC2_membrane_3"/>
    <property type="match status" value="1"/>
</dbReference>
<dbReference type="STRING" id="10029.G3ID85"/>
<reference evidence="9" key="1">
    <citation type="journal article" date="2011" name="Nat. Biotechnol.">
        <title>The genomic sequence of the Chinese hamster ovary (CHO)-K1 cell line.</title>
        <authorList>
            <person name="Xu X."/>
            <person name="Nagarajan H."/>
            <person name="Lewis N.E."/>
            <person name="Pan S."/>
            <person name="Cai Z."/>
            <person name="Liu X."/>
            <person name="Chen W."/>
            <person name="Xie M."/>
            <person name="Wang W."/>
            <person name="Hammond S."/>
            <person name="Andersen M.R."/>
            <person name="Neff N."/>
            <person name="Passarelli B."/>
            <person name="Koh W."/>
            <person name="Fan H.C."/>
            <person name="Wang J."/>
            <person name="Gui Y."/>
            <person name="Lee K.H."/>
            <person name="Betenbaugh M.J."/>
            <person name="Quake S.R."/>
            <person name="Famili I."/>
            <person name="Palsson B.O."/>
            <person name="Wang J."/>
        </authorList>
    </citation>
    <scope>NUCLEOTIDE SEQUENCE [LARGE SCALE GENOMIC DNA]</scope>
    <source>
        <strain evidence="9">CHO K1 cell line</strain>
    </source>
</reference>
<dbReference type="PANTHER" id="PTHR19229:SF101">
    <property type="entry name" value="ATP-BINDING CASSETTE, SUB-FAMILY A (ABC1), MEMBER 16"/>
    <property type="match status" value="1"/>
</dbReference>
<evidence type="ECO:0000256" key="3">
    <source>
        <dbReference type="ARBA" id="ARBA00022989"/>
    </source>
</evidence>
<proteinExistence type="predicted"/>
<name>G3ID85_CRIGR</name>
<dbReference type="Proteomes" id="UP000001075">
    <property type="component" value="Unassembled WGS sequence"/>
</dbReference>
<dbReference type="AlphaFoldDB" id="G3ID85"/>
<evidence type="ECO:0000256" key="1">
    <source>
        <dbReference type="ARBA" id="ARBA00004141"/>
    </source>
</evidence>
<dbReference type="Pfam" id="PF00005">
    <property type="entry name" value="ABC_tran"/>
    <property type="match status" value="1"/>
</dbReference>
<dbReference type="InParanoid" id="G3ID85"/>
<evidence type="ECO:0000256" key="4">
    <source>
        <dbReference type="ARBA" id="ARBA00023136"/>
    </source>
</evidence>
<keyword evidence="4 5" id="KW-0472">Membrane</keyword>
<protein>
    <submittedName>
        <fullName evidence="8">ATP-binding cassette sub-family A member 3</fullName>
    </submittedName>
</protein>
<dbReference type="PANTHER" id="PTHR19229">
    <property type="entry name" value="ATP-BINDING CASSETTE TRANSPORTER SUBFAMILY A ABCA"/>
    <property type="match status" value="1"/>
</dbReference>
<feature type="transmembrane region" description="Helical" evidence="5">
    <location>
        <begin position="170"/>
        <end position="190"/>
    </location>
</feature>
<dbReference type="GO" id="GO:0140359">
    <property type="term" value="F:ABC-type transporter activity"/>
    <property type="evidence" value="ECO:0007669"/>
    <property type="project" value="InterPro"/>
</dbReference>
<feature type="domain" description="ABC transporter" evidence="6">
    <location>
        <begin position="319"/>
        <end position="428"/>
    </location>
</feature>
<keyword evidence="8" id="KW-0067">ATP-binding</keyword>
<dbReference type="InterPro" id="IPR026082">
    <property type="entry name" value="ABCA"/>
</dbReference>